<evidence type="ECO:0000313" key="2">
    <source>
        <dbReference type="EnsemblMetazoa" id="tetur02g13020.1"/>
    </source>
</evidence>
<accession>T1JXS0</accession>
<reference evidence="3" key="1">
    <citation type="submission" date="2011-08" db="EMBL/GenBank/DDBJ databases">
        <authorList>
            <person name="Rombauts S."/>
        </authorList>
    </citation>
    <scope>NUCLEOTIDE SEQUENCE</scope>
    <source>
        <strain evidence="3">London</strain>
    </source>
</reference>
<dbReference type="eggNOG" id="KOG0032">
    <property type="taxonomic scope" value="Eukaryota"/>
</dbReference>
<dbReference type="Proteomes" id="UP000015104">
    <property type="component" value="Unassembled WGS sequence"/>
</dbReference>
<feature type="chain" id="PRO_5004580758" evidence="1">
    <location>
        <begin position="27"/>
        <end position="87"/>
    </location>
</feature>
<keyword evidence="1" id="KW-0732">Signal</keyword>
<evidence type="ECO:0000256" key="1">
    <source>
        <dbReference type="SAM" id="SignalP"/>
    </source>
</evidence>
<dbReference type="EnsemblMetazoa" id="tetur02g13020.1">
    <property type="protein sequence ID" value="tetur02g13020.1"/>
    <property type="gene ID" value="tetur02g13020"/>
</dbReference>
<proteinExistence type="predicted"/>
<keyword evidence="3" id="KW-1185">Reference proteome</keyword>
<dbReference type="AlphaFoldDB" id="T1JXS0"/>
<reference evidence="2" key="2">
    <citation type="submission" date="2015-06" db="UniProtKB">
        <authorList>
            <consortium name="EnsemblMetazoa"/>
        </authorList>
    </citation>
    <scope>IDENTIFICATION</scope>
</reference>
<sequence>MRNSCITDKTWVIALIFLCYYPPLHDESHANVKGDFEFVTPYCAGISDSEKDFIFHLICTHFDNGSYPSDIVIFMFNSSFDWAKGVE</sequence>
<dbReference type="EMBL" id="CAEY01000835">
    <property type="status" value="NOT_ANNOTATED_CDS"/>
    <property type="molecule type" value="Genomic_DNA"/>
</dbReference>
<organism evidence="2 3">
    <name type="scientific">Tetranychus urticae</name>
    <name type="common">Two-spotted spider mite</name>
    <dbReference type="NCBI Taxonomy" id="32264"/>
    <lineage>
        <taxon>Eukaryota</taxon>
        <taxon>Metazoa</taxon>
        <taxon>Ecdysozoa</taxon>
        <taxon>Arthropoda</taxon>
        <taxon>Chelicerata</taxon>
        <taxon>Arachnida</taxon>
        <taxon>Acari</taxon>
        <taxon>Acariformes</taxon>
        <taxon>Trombidiformes</taxon>
        <taxon>Prostigmata</taxon>
        <taxon>Eleutherengona</taxon>
        <taxon>Raphignathae</taxon>
        <taxon>Tetranychoidea</taxon>
        <taxon>Tetranychidae</taxon>
        <taxon>Tetranychus</taxon>
    </lineage>
</organism>
<feature type="signal peptide" evidence="1">
    <location>
        <begin position="1"/>
        <end position="26"/>
    </location>
</feature>
<evidence type="ECO:0000313" key="3">
    <source>
        <dbReference type="Proteomes" id="UP000015104"/>
    </source>
</evidence>
<protein>
    <submittedName>
        <fullName evidence="2">Uncharacterized protein</fullName>
    </submittedName>
</protein>
<dbReference type="HOGENOM" id="CLU_2486219_0_0_1"/>
<name>T1JXS0_TETUR</name>
<dbReference type="STRING" id="32264.T1JXS0"/>